<evidence type="ECO:0000313" key="3">
    <source>
        <dbReference type="Proteomes" id="UP001153678"/>
    </source>
</evidence>
<name>A0A9W4SJH3_9GLOM</name>
<organism evidence="2 3">
    <name type="scientific">Funneliformis geosporum</name>
    <dbReference type="NCBI Taxonomy" id="1117311"/>
    <lineage>
        <taxon>Eukaryota</taxon>
        <taxon>Fungi</taxon>
        <taxon>Fungi incertae sedis</taxon>
        <taxon>Mucoromycota</taxon>
        <taxon>Glomeromycotina</taxon>
        <taxon>Glomeromycetes</taxon>
        <taxon>Glomerales</taxon>
        <taxon>Glomeraceae</taxon>
        <taxon>Funneliformis</taxon>
    </lineage>
</organism>
<reference evidence="2" key="1">
    <citation type="submission" date="2022-08" db="EMBL/GenBank/DDBJ databases">
        <authorList>
            <person name="Kallberg Y."/>
            <person name="Tangrot J."/>
            <person name="Rosling A."/>
        </authorList>
    </citation>
    <scope>NUCLEOTIDE SEQUENCE</scope>
    <source>
        <strain evidence="2">Wild A</strain>
    </source>
</reference>
<feature type="region of interest" description="Disordered" evidence="1">
    <location>
        <begin position="35"/>
        <end position="60"/>
    </location>
</feature>
<keyword evidence="3" id="KW-1185">Reference proteome</keyword>
<dbReference type="Proteomes" id="UP001153678">
    <property type="component" value="Unassembled WGS sequence"/>
</dbReference>
<comment type="caution">
    <text evidence="2">The sequence shown here is derived from an EMBL/GenBank/DDBJ whole genome shotgun (WGS) entry which is preliminary data.</text>
</comment>
<protein>
    <submittedName>
        <fullName evidence="2">2084_t:CDS:1</fullName>
    </submittedName>
</protein>
<dbReference type="AlphaFoldDB" id="A0A9W4SJH3"/>
<proteinExistence type="predicted"/>
<dbReference type="EMBL" id="CAMKVN010000861">
    <property type="protein sequence ID" value="CAI2171797.1"/>
    <property type="molecule type" value="Genomic_DNA"/>
</dbReference>
<gene>
    <name evidence="2" type="ORF">FWILDA_LOCUS5258</name>
</gene>
<dbReference type="OrthoDB" id="2427998at2759"/>
<evidence type="ECO:0000313" key="2">
    <source>
        <dbReference type="EMBL" id="CAI2171797.1"/>
    </source>
</evidence>
<accession>A0A9W4SJH3</accession>
<sequence>MGLPCQDAKTLVMMEEDAGARPMMINITYSTQTKRIMKKNKSQKEEETRKRKSNRGLGSYPKPLINFKMNETDPNLSYNNFIQLMTSLEYRQTILKTAIVNYWNRKTVFKSTGLYEFLKQIDVKLSLQPGDKRYLHSTYANHVLFLTKLATLNIHVRNKAKAEFDNFKVNSTSPEVIDFWNKVQEKDQRIQAYKTNIDQDTLNEKSYLSSLHIKRLQDGCENDVLESSDSAEESYDTNGVEKMIPAESHDVAEDLTTDESAELFASDAEIHDLNEDLYIEKVESQETFGHIKQWILSSGTDVAVVLREYAQNIPDTQKNLNPVYWGILDLTGDHIETKALFTLQDWEEMVENFEQEVKLSKIAMPEILCCLFDEIHKIVNSSQNIRHEIDRLSPESIAEKCAISLNNKDYDLILAVKHTILTYIENLTGVDLPISESDFDNSFPNMLMKRFLDKAELKIDVGEICCWASAKRRNEGRSTMLRARIGQKCDFKGTLKNNIDSLEAIVGLRSGGLPEAHRKKIFEDHIDLAVTMRDILSEFFHANPNSPDDKLHQTFILGIQSWGWVYNVFAMDCKATNVCRFSRLRRTKLPNTMRMIACLEEFYATISDVKATLKVICDRANNVALANAQVYRIEKNKRNEGDDNDDNATVGGCFGDVMGTPNKKKRDDGSNNQNLTSYRYLLYD</sequence>
<evidence type="ECO:0000256" key="1">
    <source>
        <dbReference type="SAM" id="MobiDB-lite"/>
    </source>
</evidence>